<dbReference type="InterPro" id="IPR030676">
    <property type="entry name" value="CitT-rel"/>
</dbReference>
<keyword evidence="4 6" id="KW-1133">Transmembrane helix</keyword>
<feature type="transmembrane region" description="Helical" evidence="6">
    <location>
        <begin position="52"/>
        <end position="80"/>
    </location>
</feature>
<comment type="similarity">
    <text evidence="2">Belongs to the SLC13A/DASS transporter (TC 2.A.47) family. DIT1 subfamily.</text>
</comment>
<feature type="transmembrane region" description="Helical" evidence="6">
    <location>
        <begin position="285"/>
        <end position="303"/>
    </location>
</feature>
<dbReference type="EMBL" id="AYZE01000017">
    <property type="protein sequence ID" value="KRM89982.1"/>
    <property type="molecule type" value="Genomic_DNA"/>
</dbReference>
<organism evidence="7 8">
    <name type="scientific">Liquorilactobacillus cacaonum DSM 21116</name>
    <dbReference type="NCBI Taxonomy" id="1423729"/>
    <lineage>
        <taxon>Bacteria</taxon>
        <taxon>Bacillati</taxon>
        <taxon>Bacillota</taxon>
        <taxon>Bacilli</taxon>
        <taxon>Lactobacillales</taxon>
        <taxon>Lactobacillaceae</taxon>
        <taxon>Liquorilactobacillus</taxon>
    </lineage>
</organism>
<dbReference type="NCBIfam" id="TIGR00785">
    <property type="entry name" value="dass"/>
    <property type="match status" value="1"/>
</dbReference>
<feature type="transmembrane region" description="Helical" evidence="6">
    <location>
        <begin position="187"/>
        <end position="209"/>
    </location>
</feature>
<dbReference type="STRING" id="1423729.FC80_GL001805"/>
<dbReference type="GO" id="GO:0022857">
    <property type="term" value="F:transmembrane transporter activity"/>
    <property type="evidence" value="ECO:0007669"/>
    <property type="project" value="InterPro"/>
</dbReference>
<feature type="transmembrane region" description="Helical" evidence="6">
    <location>
        <begin position="339"/>
        <end position="360"/>
    </location>
</feature>
<keyword evidence="5 6" id="KW-0472">Membrane</keyword>
<evidence type="ECO:0000256" key="6">
    <source>
        <dbReference type="SAM" id="Phobius"/>
    </source>
</evidence>
<feature type="transmembrane region" description="Helical" evidence="6">
    <location>
        <begin position="92"/>
        <end position="115"/>
    </location>
</feature>
<dbReference type="PATRIC" id="fig|1423729.3.peg.1833"/>
<reference evidence="7 8" key="1">
    <citation type="journal article" date="2015" name="Genome Announc.">
        <title>Expanding the biotechnology potential of lactobacilli through comparative genomics of 213 strains and associated genera.</title>
        <authorList>
            <person name="Sun Z."/>
            <person name="Harris H.M."/>
            <person name="McCann A."/>
            <person name="Guo C."/>
            <person name="Argimon S."/>
            <person name="Zhang W."/>
            <person name="Yang X."/>
            <person name="Jeffery I.B."/>
            <person name="Cooney J.C."/>
            <person name="Kagawa T.F."/>
            <person name="Liu W."/>
            <person name="Song Y."/>
            <person name="Salvetti E."/>
            <person name="Wrobel A."/>
            <person name="Rasinkangas P."/>
            <person name="Parkhill J."/>
            <person name="Rea M.C."/>
            <person name="O'Sullivan O."/>
            <person name="Ritari J."/>
            <person name="Douillard F.P."/>
            <person name="Paul Ross R."/>
            <person name="Yang R."/>
            <person name="Briner A.E."/>
            <person name="Felis G.E."/>
            <person name="de Vos W.M."/>
            <person name="Barrangou R."/>
            <person name="Klaenhammer T.R."/>
            <person name="Caufield P.W."/>
            <person name="Cui Y."/>
            <person name="Zhang H."/>
            <person name="O'Toole P.W."/>
        </authorList>
    </citation>
    <scope>NUCLEOTIDE SEQUENCE [LARGE SCALE GENOMIC DNA]</scope>
    <source>
        <strain evidence="7 8">DSM 21116</strain>
    </source>
</reference>
<accession>A0A0R2CDY1</accession>
<keyword evidence="3 6" id="KW-0812">Transmembrane</keyword>
<gene>
    <name evidence="7" type="ORF">FC80_GL001805</name>
</gene>
<feature type="transmembrane region" description="Helical" evidence="6">
    <location>
        <begin position="24"/>
        <end position="40"/>
    </location>
</feature>
<feature type="transmembrane region" description="Helical" evidence="6">
    <location>
        <begin position="372"/>
        <end position="393"/>
    </location>
</feature>
<keyword evidence="8" id="KW-1185">Reference proteome</keyword>
<proteinExistence type="inferred from homology"/>
<dbReference type="InterPro" id="IPR001898">
    <property type="entry name" value="SLC13A/DASS"/>
</dbReference>
<sequence>MPNGHLNIKEASGILVTKINYKKFISPIVVALIIWLATPLRPESVSIVAWHMLAIFVATIIGCITQPLPIGAVAIIGFTITVITHEVNIDTAVAGFGNNSIWLVAMAFFISRGFIKTGLGRRIALGFVRIFGKKTLGLAYSLIGVDLILAPATPSNTARAGGIMYPIINSLSRSFGSSPDDNTQRKVGSFLTFAEFHGNMITAAMFLTAMAGNPLAQSLAKSSHINITWMGWFLAALVPGIISLILVPFIIYKLYPPEIKETPNAKDWADEQLAKMGKMSLSEKFMAGIFVVALLLWVLGGTLNIDSTLTAFIALSLLLLTGVLSWSDILQEKGAWNTLTWFSILVMMANELNVLGFIPWLSKAIATSVHGLSWPLVLVILILFYFYSHYLFASATAHVSAMYSALLGVAVAAGVPPLLGALLLGFFGNLFASTTHYSNGPAPILFSAGYVSQKDWWKLNAILGPVYLIVWLGLGSLWMKLCGVY</sequence>
<evidence type="ECO:0000256" key="3">
    <source>
        <dbReference type="ARBA" id="ARBA00022692"/>
    </source>
</evidence>
<dbReference type="Pfam" id="PF00939">
    <property type="entry name" value="Na_sulph_symp"/>
    <property type="match status" value="1"/>
</dbReference>
<feature type="transmembrane region" description="Helical" evidence="6">
    <location>
        <begin position="405"/>
        <end position="427"/>
    </location>
</feature>
<comment type="caution">
    <text evidence="7">The sequence shown here is derived from an EMBL/GenBank/DDBJ whole genome shotgun (WGS) entry which is preliminary data.</text>
</comment>
<dbReference type="PIRSF" id="PIRSF002457">
    <property type="entry name" value="DASS"/>
    <property type="match status" value="1"/>
</dbReference>
<feature type="transmembrane region" description="Helical" evidence="6">
    <location>
        <begin position="459"/>
        <end position="479"/>
    </location>
</feature>
<evidence type="ECO:0000256" key="1">
    <source>
        <dbReference type="ARBA" id="ARBA00004141"/>
    </source>
</evidence>
<evidence type="ECO:0000256" key="4">
    <source>
        <dbReference type="ARBA" id="ARBA00022989"/>
    </source>
</evidence>
<name>A0A0R2CDY1_9LACO</name>
<evidence type="ECO:0000313" key="8">
    <source>
        <dbReference type="Proteomes" id="UP000051131"/>
    </source>
</evidence>
<dbReference type="Proteomes" id="UP000051131">
    <property type="component" value="Unassembled WGS sequence"/>
</dbReference>
<comment type="subcellular location">
    <subcellularLocation>
        <location evidence="1">Membrane</location>
        <topology evidence="1">Multi-pass membrane protein</topology>
    </subcellularLocation>
</comment>
<evidence type="ECO:0000256" key="2">
    <source>
        <dbReference type="ARBA" id="ARBA00007349"/>
    </source>
</evidence>
<evidence type="ECO:0000313" key="7">
    <source>
        <dbReference type="EMBL" id="KRM89982.1"/>
    </source>
</evidence>
<dbReference type="RefSeq" id="WP_235807269.1">
    <property type="nucleotide sequence ID" value="NZ_AYZE01000017.1"/>
</dbReference>
<dbReference type="AlphaFoldDB" id="A0A0R2CDY1"/>
<feature type="transmembrane region" description="Helical" evidence="6">
    <location>
        <begin position="229"/>
        <end position="252"/>
    </location>
</feature>
<feature type="transmembrane region" description="Helical" evidence="6">
    <location>
        <begin position="309"/>
        <end position="327"/>
    </location>
</feature>
<protein>
    <submittedName>
        <fullName evidence="7">Di-and tricarboxylate transporter</fullName>
    </submittedName>
</protein>
<dbReference type="PANTHER" id="PTHR42826">
    <property type="entry name" value="DICARBOXYLATE TRANSPORTER 2.1, CHLOROPLASTIC"/>
    <property type="match status" value="1"/>
</dbReference>
<evidence type="ECO:0000256" key="5">
    <source>
        <dbReference type="ARBA" id="ARBA00023136"/>
    </source>
</evidence>
<dbReference type="GO" id="GO:0016020">
    <property type="term" value="C:membrane"/>
    <property type="evidence" value="ECO:0007669"/>
    <property type="project" value="UniProtKB-SubCell"/>
</dbReference>